<gene>
    <name evidence="1" type="ORF">GCM10023318_47950</name>
</gene>
<organism evidence="1 2">
    <name type="scientific">Nocardia callitridis</name>
    <dbReference type="NCBI Taxonomy" id="648753"/>
    <lineage>
        <taxon>Bacteria</taxon>
        <taxon>Bacillati</taxon>
        <taxon>Actinomycetota</taxon>
        <taxon>Actinomycetes</taxon>
        <taxon>Mycobacteriales</taxon>
        <taxon>Nocardiaceae</taxon>
        <taxon>Nocardia</taxon>
    </lineage>
</organism>
<accession>A0ABP9KUL4</accession>
<dbReference type="Proteomes" id="UP001500603">
    <property type="component" value="Unassembled WGS sequence"/>
</dbReference>
<evidence type="ECO:0008006" key="3">
    <source>
        <dbReference type="Google" id="ProtNLM"/>
    </source>
</evidence>
<keyword evidence="2" id="KW-1185">Reference proteome</keyword>
<dbReference type="EMBL" id="BAABJM010000005">
    <property type="protein sequence ID" value="GAA5063311.1"/>
    <property type="molecule type" value="Genomic_DNA"/>
</dbReference>
<proteinExistence type="predicted"/>
<comment type="caution">
    <text evidence="1">The sequence shown here is derived from an EMBL/GenBank/DDBJ whole genome shotgun (WGS) entry which is preliminary data.</text>
</comment>
<name>A0ABP9KUL4_9NOCA</name>
<protein>
    <recommendedName>
        <fullName evidence="3">Glyoxalase-like domain-containing protein</fullName>
    </recommendedName>
</protein>
<dbReference type="RefSeq" id="WP_345498050.1">
    <property type="nucleotide sequence ID" value="NZ_BAABJM010000005.1"/>
</dbReference>
<reference evidence="2" key="1">
    <citation type="journal article" date="2019" name="Int. J. Syst. Evol. Microbiol.">
        <title>The Global Catalogue of Microorganisms (GCM) 10K type strain sequencing project: providing services to taxonomists for standard genome sequencing and annotation.</title>
        <authorList>
            <consortium name="The Broad Institute Genomics Platform"/>
            <consortium name="The Broad Institute Genome Sequencing Center for Infectious Disease"/>
            <person name="Wu L."/>
            <person name="Ma J."/>
        </authorList>
    </citation>
    <scope>NUCLEOTIDE SEQUENCE [LARGE SCALE GENOMIC DNA]</scope>
    <source>
        <strain evidence="2">JCM 18298</strain>
    </source>
</reference>
<evidence type="ECO:0000313" key="2">
    <source>
        <dbReference type="Proteomes" id="UP001500603"/>
    </source>
</evidence>
<sequence>MTADDALDLTAVLIVADDAEMDPLVRRHRDMLDAAPVSVGPKTVSTRGADRVEIVSATAADQLLPGENAPAPSYLAALTMLVEDLGRARERVIESGTPITPVDSGFFVSGRDARGAGLLFTSVR</sequence>
<evidence type="ECO:0000313" key="1">
    <source>
        <dbReference type="EMBL" id="GAA5063311.1"/>
    </source>
</evidence>